<dbReference type="PANTHER" id="PTHR43130:SF3">
    <property type="entry name" value="HTH-TYPE TRANSCRIPTIONAL REGULATOR RV1931C"/>
    <property type="match status" value="1"/>
</dbReference>
<dbReference type="SUPFAM" id="SSF52317">
    <property type="entry name" value="Class I glutamine amidotransferase-like"/>
    <property type="match status" value="1"/>
</dbReference>
<dbReference type="Pfam" id="PF01965">
    <property type="entry name" value="DJ-1_PfpI"/>
    <property type="match status" value="1"/>
</dbReference>
<name>A0A1W0CIT6_9NEIS</name>
<dbReference type="PANTHER" id="PTHR43130">
    <property type="entry name" value="ARAC-FAMILY TRANSCRIPTIONAL REGULATOR"/>
    <property type="match status" value="1"/>
</dbReference>
<dbReference type="RefSeq" id="WP_081556475.1">
    <property type="nucleotide sequence ID" value="NZ_MUKV01000031.1"/>
</dbReference>
<dbReference type="InterPro" id="IPR020449">
    <property type="entry name" value="Tscrpt_reg_AraC-type_HTH"/>
</dbReference>
<accession>A0A1W0CIT6</accession>
<proteinExistence type="predicted"/>
<evidence type="ECO:0000313" key="5">
    <source>
        <dbReference type="EMBL" id="OQS34659.1"/>
    </source>
</evidence>
<evidence type="ECO:0000313" key="6">
    <source>
        <dbReference type="Proteomes" id="UP000192721"/>
    </source>
</evidence>
<evidence type="ECO:0000259" key="4">
    <source>
        <dbReference type="PROSITE" id="PS01124"/>
    </source>
</evidence>
<dbReference type="PRINTS" id="PR00032">
    <property type="entry name" value="HTHARAC"/>
</dbReference>
<dbReference type="Pfam" id="PF12833">
    <property type="entry name" value="HTH_18"/>
    <property type="match status" value="1"/>
</dbReference>
<sequence length="311" mass="33865">MRDFSFVLLPEFSMLGLLAATEPLRVANRFHGGAYRWRLLSADGRPVVASNGMSLAAHGAWGEAEAADAVLVVAGFHPLRHGGAGLLAWLRGQDAAGRVLGGIDTGCFILAEAGLFRQQRLTLHWEALPAFRERYPLLNATQELYELGPRRISSAGGTASIDMMLALMARSHGHDLAVQVSEQFVLGRIRAQSDHQRLELGARYGVHSRKLIQALALMEKHMDAPLDSAALAAGVGLTARQLQRLFRAQLGAAPNVFYLGLRLEHGQRLLRQSGLNVTQVSAACGFESASYFARAYRRRFGCAPGTERREA</sequence>
<dbReference type="PROSITE" id="PS00041">
    <property type="entry name" value="HTH_ARAC_FAMILY_1"/>
    <property type="match status" value="1"/>
</dbReference>
<dbReference type="Gene3D" id="3.40.50.880">
    <property type="match status" value="1"/>
</dbReference>
<dbReference type="InterPro" id="IPR029062">
    <property type="entry name" value="Class_I_gatase-like"/>
</dbReference>
<dbReference type="InterPro" id="IPR018060">
    <property type="entry name" value="HTH_AraC"/>
</dbReference>
<dbReference type="Gene3D" id="1.10.10.60">
    <property type="entry name" value="Homeodomain-like"/>
    <property type="match status" value="1"/>
</dbReference>
<dbReference type="GO" id="GO:0043565">
    <property type="term" value="F:sequence-specific DNA binding"/>
    <property type="evidence" value="ECO:0007669"/>
    <property type="project" value="InterPro"/>
</dbReference>
<dbReference type="InterPro" id="IPR018062">
    <property type="entry name" value="HTH_AraC-typ_CS"/>
</dbReference>
<dbReference type="InterPro" id="IPR002818">
    <property type="entry name" value="DJ-1/PfpI"/>
</dbReference>
<protein>
    <submittedName>
        <fullName evidence="5">AraC family transcriptional regulator</fullName>
    </submittedName>
</protein>
<comment type="caution">
    <text evidence="5">The sequence shown here is derived from an EMBL/GenBank/DDBJ whole genome shotgun (WGS) entry which is preliminary data.</text>
</comment>
<keyword evidence="2" id="KW-0238">DNA-binding</keyword>
<reference evidence="5 6" key="1">
    <citation type="submission" date="2017-02" db="EMBL/GenBank/DDBJ databases">
        <title>Chromobacterium haemolyticum H5244.</title>
        <authorList>
            <person name="Gulvik C.A."/>
        </authorList>
    </citation>
    <scope>NUCLEOTIDE SEQUENCE [LARGE SCALE GENOMIC DNA]</scope>
    <source>
        <strain evidence="5 6">H5244</strain>
    </source>
</reference>
<dbReference type="PROSITE" id="PS01124">
    <property type="entry name" value="HTH_ARAC_FAMILY_2"/>
    <property type="match status" value="1"/>
</dbReference>
<dbReference type="Proteomes" id="UP000192721">
    <property type="component" value="Unassembled WGS sequence"/>
</dbReference>
<dbReference type="CDD" id="cd03136">
    <property type="entry name" value="GATase1_AraC_ArgR_like"/>
    <property type="match status" value="1"/>
</dbReference>
<dbReference type="InterPro" id="IPR052158">
    <property type="entry name" value="INH-QAR"/>
</dbReference>
<organism evidence="5 6">
    <name type="scientific">Chromobacterium haemolyticum</name>
    <dbReference type="NCBI Taxonomy" id="394935"/>
    <lineage>
        <taxon>Bacteria</taxon>
        <taxon>Pseudomonadati</taxon>
        <taxon>Pseudomonadota</taxon>
        <taxon>Betaproteobacteria</taxon>
        <taxon>Neisseriales</taxon>
        <taxon>Chromobacteriaceae</taxon>
        <taxon>Chromobacterium</taxon>
    </lineage>
</organism>
<gene>
    <name evidence="5" type="ORF">B0T45_18390</name>
</gene>
<feature type="domain" description="HTH araC/xylS-type" evidence="4">
    <location>
        <begin position="212"/>
        <end position="310"/>
    </location>
</feature>
<dbReference type="SMART" id="SM00342">
    <property type="entry name" value="HTH_ARAC"/>
    <property type="match status" value="1"/>
</dbReference>
<dbReference type="InterPro" id="IPR009057">
    <property type="entry name" value="Homeodomain-like_sf"/>
</dbReference>
<keyword evidence="1" id="KW-0805">Transcription regulation</keyword>
<keyword evidence="3" id="KW-0804">Transcription</keyword>
<dbReference type="EMBL" id="MUKV01000031">
    <property type="protein sequence ID" value="OQS34659.1"/>
    <property type="molecule type" value="Genomic_DNA"/>
</dbReference>
<evidence type="ECO:0000256" key="1">
    <source>
        <dbReference type="ARBA" id="ARBA00023015"/>
    </source>
</evidence>
<dbReference type="SUPFAM" id="SSF46689">
    <property type="entry name" value="Homeodomain-like"/>
    <property type="match status" value="2"/>
</dbReference>
<dbReference type="AlphaFoldDB" id="A0A1W0CIT6"/>
<evidence type="ECO:0000256" key="3">
    <source>
        <dbReference type="ARBA" id="ARBA00023163"/>
    </source>
</evidence>
<dbReference type="GO" id="GO:0003700">
    <property type="term" value="F:DNA-binding transcription factor activity"/>
    <property type="evidence" value="ECO:0007669"/>
    <property type="project" value="InterPro"/>
</dbReference>
<evidence type="ECO:0000256" key="2">
    <source>
        <dbReference type="ARBA" id="ARBA00023125"/>
    </source>
</evidence>